<dbReference type="Proteomes" id="UP000198426">
    <property type="component" value="Unassembled WGS sequence"/>
</dbReference>
<protein>
    <submittedName>
        <fullName evidence="1">Uncharacterized protein</fullName>
    </submittedName>
</protein>
<accession>A0A239LZ58</accession>
<name>A0A239LZ58_9RHOB</name>
<dbReference type="EMBL" id="FZOY01000011">
    <property type="protein sequence ID" value="SNT34924.1"/>
    <property type="molecule type" value="Genomic_DNA"/>
</dbReference>
<sequence length="56" mass="6755">MRFHWVNRRRWMRRLRWTVRLVCLLIAVVATVWSEAAASERESPCIPCQQPCRTEV</sequence>
<organism evidence="1 2">
    <name type="scientific">Tropicimonas sediminicola</name>
    <dbReference type="NCBI Taxonomy" id="1031541"/>
    <lineage>
        <taxon>Bacteria</taxon>
        <taxon>Pseudomonadati</taxon>
        <taxon>Pseudomonadota</taxon>
        <taxon>Alphaproteobacteria</taxon>
        <taxon>Rhodobacterales</taxon>
        <taxon>Roseobacteraceae</taxon>
        <taxon>Tropicimonas</taxon>
    </lineage>
</organism>
<reference evidence="1 2" key="1">
    <citation type="submission" date="2017-06" db="EMBL/GenBank/DDBJ databases">
        <authorList>
            <person name="Kim H.J."/>
            <person name="Triplett B.A."/>
        </authorList>
    </citation>
    <scope>NUCLEOTIDE SEQUENCE [LARGE SCALE GENOMIC DNA]</scope>
    <source>
        <strain evidence="1 2">DSM 29339</strain>
    </source>
</reference>
<evidence type="ECO:0000313" key="1">
    <source>
        <dbReference type="EMBL" id="SNT34924.1"/>
    </source>
</evidence>
<dbReference type="RefSeq" id="WP_176442974.1">
    <property type="nucleotide sequence ID" value="NZ_FZOY01000011.1"/>
</dbReference>
<keyword evidence="2" id="KW-1185">Reference proteome</keyword>
<gene>
    <name evidence="1" type="ORF">SAMN05421757_111132</name>
</gene>
<evidence type="ECO:0000313" key="2">
    <source>
        <dbReference type="Proteomes" id="UP000198426"/>
    </source>
</evidence>
<dbReference type="AlphaFoldDB" id="A0A239LZ58"/>
<proteinExistence type="predicted"/>